<dbReference type="Gene3D" id="3.30.910.20">
    <property type="entry name" value="Skp domain"/>
    <property type="match status" value="1"/>
</dbReference>
<dbReference type="SMART" id="SM00935">
    <property type="entry name" value="OmpH"/>
    <property type="match status" value="1"/>
</dbReference>
<keyword evidence="2 3" id="KW-0732">Signal</keyword>
<evidence type="ECO:0000256" key="1">
    <source>
        <dbReference type="ARBA" id="ARBA00009091"/>
    </source>
</evidence>
<dbReference type="STRING" id="209880.SAMN02910343_01155"/>
<dbReference type="PANTHER" id="PTHR35089:SF1">
    <property type="entry name" value="CHAPERONE PROTEIN SKP"/>
    <property type="match status" value="1"/>
</dbReference>
<sequence length="149" mass="16103">MKQPMWKKLACMGLIVTAAIVSGCGSGEKVAVVNYQTIAMKSPKVKAIEAQIETKNNEIASRLEAAQKQGLSQDELQSKFAEAQQEQAIFMQSKQNQVESMVSAQCQKIAKDKGYTIVLRNGMVPYGATDITDEVIAGLNQGSSSSETK</sequence>
<organism evidence="4 5">
    <name type="scientific">Allisonella histaminiformans</name>
    <dbReference type="NCBI Taxonomy" id="209880"/>
    <lineage>
        <taxon>Bacteria</taxon>
        <taxon>Bacillati</taxon>
        <taxon>Bacillota</taxon>
        <taxon>Negativicutes</taxon>
        <taxon>Veillonellales</taxon>
        <taxon>Veillonellaceae</taxon>
        <taxon>Allisonella</taxon>
    </lineage>
</organism>
<feature type="chain" id="PRO_5038596968" evidence="3">
    <location>
        <begin position="24"/>
        <end position="149"/>
    </location>
</feature>
<proteinExistence type="inferred from homology"/>
<dbReference type="Pfam" id="PF03938">
    <property type="entry name" value="OmpH"/>
    <property type="match status" value="1"/>
</dbReference>
<reference evidence="4 5" key="1">
    <citation type="submission" date="2016-10" db="EMBL/GenBank/DDBJ databases">
        <authorList>
            <person name="de Groot N.N."/>
        </authorList>
    </citation>
    <scope>NUCLEOTIDE SEQUENCE [LARGE SCALE GENOMIC DNA]</scope>
    <source>
        <strain evidence="4 5">DSM 15230</strain>
    </source>
</reference>
<dbReference type="RefSeq" id="WP_091364730.1">
    <property type="nucleotide sequence ID" value="NZ_FMXA01000014.1"/>
</dbReference>
<dbReference type="SUPFAM" id="SSF111384">
    <property type="entry name" value="OmpH-like"/>
    <property type="match status" value="1"/>
</dbReference>
<dbReference type="InterPro" id="IPR005632">
    <property type="entry name" value="Chaperone_Skp"/>
</dbReference>
<dbReference type="InterPro" id="IPR024930">
    <property type="entry name" value="Skp_dom_sf"/>
</dbReference>
<evidence type="ECO:0000313" key="4">
    <source>
        <dbReference type="EMBL" id="SDA53539.1"/>
    </source>
</evidence>
<dbReference type="OrthoDB" id="1629141at2"/>
<dbReference type="GO" id="GO:0050821">
    <property type="term" value="P:protein stabilization"/>
    <property type="evidence" value="ECO:0007669"/>
    <property type="project" value="TreeGrafter"/>
</dbReference>
<dbReference type="GeneID" id="87756171"/>
<comment type="similarity">
    <text evidence="1">Belongs to the Skp family.</text>
</comment>
<evidence type="ECO:0000313" key="5">
    <source>
        <dbReference type="Proteomes" id="UP000199689"/>
    </source>
</evidence>
<keyword evidence="5" id="KW-1185">Reference proteome</keyword>
<feature type="signal peptide" evidence="3">
    <location>
        <begin position="1"/>
        <end position="23"/>
    </location>
</feature>
<dbReference type="GO" id="GO:0051082">
    <property type="term" value="F:unfolded protein binding"/>
    <property type="evidence" value="ECO:0007669"/>
    <property type="project" value="InterPro"/>
</dbReference>
<gene>
    <name evidence="4" type="ORF">SAMN02910343_01155</name>
</gene>
<accession>A0A1G5W5Y6</accession>
<dbReference type="PANTHER" id="PTHR35089">
    <property type="entry name" value="CHAPERONE PROTEIN SKP"/>
    <property type="match status" value="1"/>
</dbReference>
<dbReference type="Proteomes" id="UP000199689">
    <property type="component" value="Unassembled WGS sequence"/>
</dbReference>
<evidence type="ECO:0000256" key="2">
    <source>
        <dbReference type="ARBA" id="ARBA00022729"/>
    </source>
</evidence>
<dbReference type="AlphaFoldDB" id="A0A1G5W5Y6"/>
<protein>
    <submittedName>
        <fullName evidence="4">Periplasmic chaperone for outer membrane proteins Skp</fullName>
    </submittedName>
</protein>
<name>A0A1G5W5Y6_9FIRM</name>
<dbReference type="EMBL" id="FMXA01000014">
    <property type="protein sequence ID" value="SDA53539.1"/>
    <property type="molecule type" value="Genomic_DNA"/>
</dbReference>
<dbReference type="PROSITE" id="PS51257">
    <property type="entry name" value="PROKAR_LIPOPROTEIN"/>
    <property type="match status" value="1"/>
</dbReference>
<dbReference type="GO" id="GO:0005829">
    <property type="term" value="C:cytosol"/>
    <property type="evidence" value="ECO:0007669"/>
    <property type="project" value="TreeGrafter"/>
</dbReference>
<evidence type="ECO:0000256" key="3">
    <source>
        <dbReference type="SAM" id="SignalP"/>
    </source>
</evidence>